<comment type="caution">
    <text evidence="1">The sequence shown here is derived from an EMBL/GenBank/DDBJ whole genome shotgun (WGS) entry which is preliminary data.</text>
</comment>
<gene>
    <name evidence="1" type="ORF">RHMOL_Rhmol07G0200000</name>
</gene>
<keyword evidence="2" id="KW-1185">Reference proteome</keyword>
<reference evidence="1" key="1">
    <citation type="submission" date="2022-02" db="EMBL/GenBank/DDBJ databases">
        <title>Plant Genome Project.</title>
        <authorList>
            <person name="Zhang R.-G."/>
        </authorList>
    </citation>
    <scope>NUCLEOTIDE SEQUENCE</scope>
    <source>
        <strain evidence="1">AT1</strain>
    </source>
</reference>
<name>A0ACC0N2F0_RHOML</name>
<evidence type="ECO:0000313" key="2">
    <source>
        <dbReference type="Proteomes" id="UP001062846"/>
    </source>
</evidence>
<protein>
    <submittedName>
        <fullName evidence="1">Uncharacterized protein</fullName>
    </submittedName>
</protein>
<evidence type="ECO:0000313" key="1">
    <source>
        <dbReference type="EMBL" id="KAI8547492.1"/>
    </source>
</evidence>
<dbReference type="Proteomes" id="UP001062846">
    <property type="component" value="Chromosome 7"/>
</dbReference>
<sequence>MGFPAALHVDQAWLNHWEGEWNAAQADPLDGLSLFMLYHQPEPVIPEEEVKEYVWDPQPDVRQLAWGLNFNLGQYDNDNDIDEKYLSYYVEGEIILNRRRQLGAVLPIVDSISDAVHECDHGCDPTLNIVSVEESRPYVAPSDDCAIMVLNVPPDDLWDVDEIIDIGKTPPPTNLWDVDTVVDVAVGNEGLVMDDLEWDSALGQDSSATVASVNKGKRNLGDVFTDLWDFDDTSSWPNAPVAQRSAPIVPGGILEEDVIQKQLERIPVVVSIWGLISSSKENREKLSSALARLKAPTDITSEAMITIILPLLSAHSVTFTERDLPVEGTAHNRPLHITIKCRGHWVLTVLIDNGSAINVCPMRVLPSRSY</sequence>
<accession>A0ACC0N2F0</accession>
<proteinExistence type="predicted"/>
<organism evidence="1 2">
    <name type="scientific">Rhododendron molle</name>
    <name type="common">Chinese azalea</name>
    <name type="synonym">Azalea mollis</name>
    <dbReference type="NCBI Taxonomy" id="49168"/>
    <lineage>
        <taxon>Eukaryota</taxon>
        <taxon>Viridiplantae</taxon>
        <taxon>Streptophyta</taxon>
        <taxon>Embryophyta</taxon>
        <taxon>Tracheophyta</taxon>
        <taxon>Spermatophyta</taxon>
        <taxon>Magnoliopsida</taxon>
        <taxon>eudicotyledons</taxon>
        <taxon>Gunneridae</taxon>
        <taxon>Pentapetalae</taxon>
        <taxon>asterids</taxon>
        <taxon>Ericales</taxon>
        <taxon>Ericaceae</taxon>
        <taxon>Ericoideae</taxon>
        <taxon>Rhodoreae</taxon>
        <taxon>Rhododendron</taxon>
    </lineage>
</organism>
<dbReference type="EMBL" id="CM046394">
    <property type="protein sequence ID" value="KAI8547492.1"/>
    <property type="molecule type" value="Genomic_DNA"/>
</dbReference>